<dbReference type="PROSITE" id="PS50135">
    <property type="entry name" value="ZF_ZZ_2"/>
    <property type="match status" value="1"/>
</dbReference>
<evidence type="ECO:0000256" key="3">
    <source>
        <dbReference type="ARBA" id="ARBA00022833"/>
    </source>
</evidence>
<feature type="region of interest" description="Disordered" evidence="5">
    <location>
        <begin position="206"/>
        <end position="254"/>
    </location>
</feature>
<dbReference type="CDD" id="cd00167">
    <property type="entry name" value="SANT"/>
    <property type="match status" value="1"/>
</dbReference>
<feature type="compositionally biased region" description="Polar residues" evidence="5">
    <location>
        <begin position="325"/>
        <end position="335"/>
    </location>
</feature>
<dbReference type="InterPro" id="IPR001005">
    <property type="entry name" value="SANT/Myb"/>
</dbReference>
<feature type="region of interest" description="Disordered" evidence="5">
    <location>
        <begin position="325"/>
        <end position="383"/>
    </location>
</feature>
<keyword evidence="1" id="KW-0479">Metal-binding</keyword>
<accession>A0ABQ8FDR5</accession>
<reference evidence="7 8" key="1">
    <citation type="submission" date="2021-02" db="EMBL/GenBank/DDBJ databases">
        <title>Variation within the Batrachochytrium salamandrivorans European outbreak.</title>
        <authorList>
            <person name="Kelly M."/>
            <person name="Pasmans F."/>
            <person name="Shea T.P."/>
            <person name="Munoz J.F."/>
            <person name="Carranza S."/>
            <person name="Cuomo C.A."/>
            <person name="Martel A."/>
        </authorList>
    </citation>
    <scope>NUCLEOTIDE SEQUENCE [LARGE SCALE GENOMIC DNA]</scope>
    <source>
        <strain evidence="7 8">AMFP18/2</strain>
    </source>
</reference>
<evidence type="ECO:0000256" key="2">
    <source>
        <dbReference type="ARBA" id="ARBA00022771"/>
    </source>
</evidence>
<dbReference type="Proteomes" id="UP001648503">
    <property type="component" value="Unassembled WGS sequence"/>
</dbReference>
<dbReference type="InterPro" id="IPR000433">
    <property type="entry name" value="Znf_ZZ"/>
</dbReference>
<gene>
    <name evidence="7" type="ORF">BASA50_005058</name>
</gene>
<dbReference type="SUPFAM" id="SSF57850">
    <property type="entry name" value="RING/U-box"/>
    <property type="match status" value="1"/>
</dbReference>
<protein>
    <recommendedName>
        <fullName evidence="6">ZZ-type domain-containing protein</fullName>
    </recommendedName>
</protein>
<evidence type="ECO:0000313" key="8">
    <source>
        <dbReference type="Proteomes" id="UP001648503"/>
    </source>
</evidence>
<evidence type="ECO:0000256" key="4">
    <source>
        <dbReference type="PROSITE-ProRule" id="PRU00228"/>
    </source>
</evidence>
<dbReference type="PANTHER" id="PTHR22705">
    <property type="entry name" value="ZINC FINGER, ZZ DOMAIN CONTAINING 3"/>
    <property type="match status" value="1"/>
</dbReference>
<dbReference type="SMART" id="SM00291">
    <property type="entry name" value="ZnF_ZZ"/>
    <property type="match status" value="1"/>
</dbReference>
<organism evidence="7 8">
    <name type="scientific">Batrachochytrium salamandrivorans</name>
    <dbReference type="NCBI Taxonomy" id="1357716"/>
    <lineage>
        <taxon>Eukaryota</taxon>
        <taxon>Fungi</taxon>
        <taxon>Fungi incertae sedis</taxon>
        <taxon>Chytridiomycota</taxon>
        <taxon>Chytridiomycota incertae sedis</taxon>
        <taxon>Chytridiomycetes</taxon>
        <taxon>Rhizophydiales</taxon>
        <taxon>Rhizophydiales incertae sedis</taxon>
        <taxon>Batrachochytrium</taxon>
    </lineage>
</organism>
<comment type="caution">
    <text evidence="7">The sequence shown here is derived from an EMBL/GenBank/DDBJ whole genome shotgun (WGS) entry which is preliminary data.</text>
</comment>
<name>A0ABQ8FDR5_9FUNG</name>
<evidence type="ECO:0000256" key="5">
    <source>
        <dbReference type="SAM" id="MobiDB-lite"/>
    </source>
</evidence>
<evidence type="ECO:0000259" key="6">
    <source>
        <dbReference type="PROSITE" id="PS50135"/>
    </source>
</evidence>
<dbReference type="InterPro" id="IPR043145">
    <property type="entry name" value="Znf_ZZ_sf"/>
</dbReference>
<sequence>MDKTTVAADSDSMICQPETEAMDLDSSVVALQHPSWALVSAEAPPATAAVEQPDAAVETSDLLGTDVGDSDLVTSNEDVALLLSALKVLHGQLAQAKSDITRLEELRAMVMTDPRKFTSDFLKKKLGSVPKAQRVFASPTVDLSKYLTSSRRRQVEINYPRPARTHLFRNTSHTEPSLTPSSGLDILDELADPLTQPSPMIARTQSQPLKPTLHSPSPKALSTTSHTLSTPKIATSSKLKNRRKDSSERTGIGRSGENYRLWTTEEQYQLKELIEKNPERPGLSGMMWFEFLSQEMGTRTKVQIHSYVRHNRFTIPMGTVNKVQKVSTPGRSSSPALRAFPPKKNDSTGYSSRGTASKERSTGSTANSDTSDLQTLAGGQQKAPTFAEEARMINLKDTKPVHRGYRCDLCEIEPIVGVRWKCKICLGDSQVDLCSDCIGIEYEAGAHTKDHTFEEIATAEVWAESSTFDYLGF</sequence>
<dbReference type="Gene3D" id="3.30.60.90">
    <property type="match status" value="1"/>
</dbReference>
<feature type="compositionally biased region" description="Polar residues" evidence="5">
    <location>
        <begin position="220"/>
        <end position="238"/>
    </location>
</feature>
<dbReference type="EMBL" id="JAFCIX010000221">
    <property type="protein sequence ID" value="KAH6596508.1"/>
    <property type="molecule type" value="Genomic_DNA"/>
</dbReference>
<feature type="domain" description="ZZ-type" evidence="6">
    <location>
        <begin position="402"/>
        <end position="461"/>
    </location>
</feature>
<keyword evidence="3" id="KW-0862">Zinc</keyword>
<keyword evidence="2 4" id="KW-0863">Zinc-finger</keyword>
<evidence type="ECO:0000313" key="7">
    <source>
        <dbReference type="EMBL" id="KAH6596508.1"/>
    </source>
</evidence>
<dbReference type="PANTHER" id="PTHR22705:SF0">
    <property type="entry name" value="ZZ-TYPE ZINC FINGER-CONTAINING PROTEIN 3"/>
    <property type="match status" value="1"/>
</dbReference>
<feature type="compositionally biased region" description="Polar residues" evidence="5">
    <location>
        <begin position="362"/>
        <end position="378"/>
    </location>
</feature>
<dbReference type="InterPro" id="IPR037830">
    <property type="entry name" value="ZZZ3"/>
</dbReference>
<evidence type="ECO:0000256" key="1">
    <source>
        <dbReference type="ARBA" id="ARBA00022723"/>
    </source>
</evidence>
<proteinExistence type="predicted"/>
<keyword evidence="8" id="KW-1185">Reference proteome</keyword>
<dbReference type="Pfam" id="PF00569">
    <property type="entry name" value="ZZ"/>
    <property type="match status" value="1"/>
</dbReference>